<accession>A0A8E0WKE1</accession>
<evidence type="ECO:0000259" key="10">
    <source>
        <dbReference type="PROSITE" id="PS50893"/>
    </source>
</evidence>
<keyword evidence="12" id="KW-0378">Hydrolase</keyword>
<evidence type="ECO:0000256" key="7">
    <source>
        <dbReference type="ARBA" id="ARBA00023136"/>
    </source>
</evidence>
<evidence type="ECO:0000256" key="1">
    <source>
        <dbReference type="ARBA" id="ARBA00004651"/>
    </source>
</evidence>
<sequence length="590" mass="67682">MNNTTLHNFKKVLLFILNILSQFKVNIAIMFLVALMWAIDLSLRKYVVKDVLDTAVKYKDNNVVEHLFLPISIYIFMALFITTIFRLYGYFVDIRMVPLLKEKIAGRAFDALLNQSHSYFINNFPGDLTHKVNNLVDSTIELIKLSIDRFFAYILALVFAIYILSLANIKFAIATLIWVSIFILVSILYFQKLSNLANHYSNNTTKTTANLADSLSNITTIRLFAKQTYQRFKFAQIYQKKIDAEKRMQWAYFWIWFIYGYSFELLQAISLYLLIYGYQSGKIGIGDIALVLGINIAIVEFLNQLTRDLTQFSTHFARVSDALSSINTKLEIINKENAIELEINKGEIKFQQVLFFYPNKKPLFKDFSVTINPKEKVGIVGYSGSGKSTFINLILRLFEVKAGIIQIDNQSIVDVTQSSLRQKIAVVPQDLMLFHDTILENIRYGNNEATEQEVVQAAKFAGIHKFINSLLKGYHTIVGEKGVKLSGGERQRIIIARAFLKNAPILLLDEATNQLDSITEKEIQESLFKLMQHKTAIVIAHRLSTLLYMNRILVFDNGTIVQDGSHSELVAQNGFYQNLWNTQTDYILRY</sequence>
<dbReference type="PROSITE" id="PS50929">
    <property type="entry name" value="ABC_TM1F"/>
    <property type="match status" value="1"/>
</dbReference>
<feature type="transmembrane region" description="Helical" evidence="9">
    <location>
        <begin position="250"/>
        <end position="277"/>
    </location>
</feature>
<keyword evidence="7 9" id="KW-0472">Membrane</keyword>
<dbReference type="InterPro" id="IPR017871">
    <property type="entry name" value="ABC_transporter-like_CS"/>
</dbReference>
<feature type="transmembrane region" description="Helical" evidence="9">
    <location>
        <begin position="12"/>
        <end position="39"/>
    </location>
</feature>
<dbReference type="InterPro" id="IPR003439">
    <property type="entry name" value="ABC_transporter-like_ATP-bd"/>
</dbReference>
<feature type="domain" description="ABC transmembrane type-1" evidence="11">
    <location>
        <begin position="27"/>
        <end position="314"/>
    </location>
</feature>
<evidence type="ECO:0000256" key="6">
    <source>
        <dbReference type="ARBA" id="ARBA00022989"/>
    </source>
</evidence>
<evidence type="ECO:0000256" key="2">
    <source>
        <dbReference type="ARBA" id="ARBA00005417"/>
    </source>
</evidence>
<dbReference type="GO" id="GO:0016887">
    <property type="term" value="F:ATP hydrolysis activity"/>
    <property type="evidence" value="ECO:0007669"/>
    <property type="project" value="InterPro"/>
</dbReference>
<evidence type="ECO:0000256" key="9">
    <source>
        <dbReference type="SAM" id="Phobius"/>
    </source>
</evidence>
<dbReference type="InterPro" id="IPR027417">
    <property type="entry name" value="P-loop_NTPase"/>
</dbReference>
<dbReference type="Pfam" id="PF00005">
    <property type="entry name" value="ABC_tran"/>
    <property type="match status" value="1"/>
</dbReference>
<dbReference type="InterPro" id="IPR039421">
    <property type="entry name" value="Type_1_exporter"/>
</dbReference>
<dbReference type="InterPro" id="IPR036640">
    <property type="entry name" value="ABC1_TM_sf"/>
</dbReference>
<gene>
    <name evidence="12" type="ORF">REISMN_08420</name>
</gene>
<feature type="domain" description="ABC transporter" evidence="10">
    <location>
        <begin position="348"/>
        <end position="582"/>
    </location>
</feature>
<comment type="similarity">
    <text evidence="2">Belongs to the ABC transporter superfamily.</text>
</comment>
<feature type="transmembrane region" description="Helical" evidence="9">
    <location>
        <begin position="283"/>
        <end position="302"/>
    </location>
</feature>
<dbReference type="SUPFAM" id="SSF52540">
    <property type="entry name" value="P-loop containing nucleoside triphosphate hydrolases"/>
    <property type="match status" value="1"/>
</dbReference>
<keyword evidence="12" id="KW-0614">Plasmid</keyword>
<dbReference type="PROSITE" id="PS50893">
    <property type="entry name" value="ABC_TRANSPORTER_2"/>
    <property type="match status" value="1"/>
</dbReference>
<dbReference type="PANTHER" id="PTHR24221:SF654">
    <property type="entry name" value="ATP-BINDING CASSETTE SUB-FAMILY B MEMBER 6"/>
    <property type="match status" value="1"/>
</dbReference>
<dbReference type="SUPFAM" id="SSF90123">
    <property type="entry name" value="ABC transporter transmembrane region"/>
    <property type="match status" value="1"/>
</dbReference>
<comment type="caution">
    <text evidence="12">The sequence shown here is derived from an EMBL/GenBank/DDBJ whole genome shotgun (WGS) entry which is preliminary data.</text>
</comment>
<dbReference type="PROSITE" id="PS00211">
    <property type="entry name" value="ABC_TRANSPORTER_1"/>
    <property type="match status" value="1"/>
</dbReference>
<keyword evidence="3 9" id="KW-0812">Transmembrane</keyword>
<keyword evidence="13" id="KW-1185">Reference proteome</keyword>
<evidence type="ECO:0000256" key="4">
    <source>
        <dbReference type="ARBA" id="ARBA00022741"/>
    </source>
</evidence>
<comment type="function">
    <text evidence="8">Part of an ABC transporter complex. Transmembrane domains (TMD) form a pore in the inner membrane and the ATP-binding domain (NBD) is responsible for energy generation.</text>
</comment>
<name>A0A8E0WKE1_9RICK</name>
<dbReference type="FunFam" id="3.40.50.300:FF:003753">
    <property type="entry name" value="p-loop containing nucleoside triphosphate hydrolase protein"/>
    <property type="match status" value="1"/>
</dbReference>
<evidence type="ECO:0000313" key="13">
    <source>
        <dbReference type="Proteomes" id="UP000027161"/>
    </source>
</evidence>
<geneLocation type="plasmid" evidence="12">
    <name>pREISMN_2</name>
</geneLocation>
<dbReference type="InterPro" id="IPR003593">
    <property type="entry name" value="AAA+_ATPase"/>
</dbReference>
<dbReference type="GO" id="GO:0005886">
    <property type="term" value="C:plasma membrane"/>
    <property type="evidence" value="ECO:0007669"/>
    <property type="project" value="UniProtKB-SubCell"/>
</dbReference>
<dbReference type="GO" id="GO:0034040">
    <property type="term" value="F:ATPase-coupled lipid transmembrane transporter activity"/>
    <property type="evidence" value="ECO:0007669"/>
    <property type="project" value="TreeGrafter"/>
</dbReference>
<dbReference type="EMBL" id="JFKF01000202">
    <property type="protein sequence ID" value="KDO02170.1"/>
    <property type="molecule type" value="Genomic_DNA"/>
</dbReference>
<comment type="subcellular location">
    <subcellularLocation>
        <location evidence="1">Cell membrane</location>
        <topology evidence="1">Multi-pass membrane protein</topology>
    </subcellularLocation>
</comment>
<keyword evidence="4" id="KW-0547">Nucleotide-binding</keyword>
<protein>
    <submittedName>
        <fullName evidence="12">Multidrug export ATP-binding/permease protein</fullName>
        <ecNumber evidence="12">3.6.3.-</ecNumber>
    </submittedName>
</protein>
<dbReference type="PANTHER" id="PTHR24221">
    <property type="entry name" value="ATP-BINDING CASSETTE SUB-FAMILY B"/>
    <property type="match status" value="1"/>
</dbReference>
<keyword evidence="5 12" id="KW-0067">ATP-binding</keyword>
<feature type="transmembrane region" description="Helical" evidence="9">
    <location>
        <begin position="173"/>
        <end position="190"/>
    </location>
</feature>
<dbReference type="GO" id="GO:0140359">
    <property type="term" value="F:ABC-type transporter activity"/>
    <property type="evidence" value="ECO:0007669"/>
    <property type="project" value="InterPro"/>
</dbReference>
<reference evidence="12 13" key="1">
    <citation type="submission" date="2014-02" db="EMBL/GenBank/DDBJ databases">
        <title>Draft genome sequence of Rickettsia buchneri sp. nov. ISO7T.</title>
        <authorList>
            <person name="Felsheim R.F."/>
            <person name="Kurtti T.J."/>
            <person name="Munderloh U.G."/>
        </authorList>
    </citation>
    <scope>NUCLEOTIDE SEQUENCE [LARGE SCALE GENOMIC DNA]</scope>
    <source>
        <strain evidence="13">ISO7</strain>
        <plasmid evidence="12">pREISMN_2</plasmid>
    </source>
</reference>
<evidence type="ECO:0000256" key="8">
    <source>
        <dbReference type="ARBA" id="ARBA00024725"/>
    </source>
</evidence>
<dbReference type="GO" id="GO:0005524">
    <property type="term" value="F:ATP binding"/>
    <property type="evidence" value="ECO:0007669"/>
    <property type="project" value="UniProtKB-KW"/>
</dbReference>
<dbReference type="Proteomes" id="UP000027161">
    <property type="component" value="Unassembled WGS sequence"/>
</dbReference>
<organism evidence="12 13">
    <name type="scientific">Rickettsia tamurae subsp. buchneri</name>
    <dbReference type="NCBI Taxonomy" id="1462938"/>
    <lineage>
        <taxon>Bacteria</taxon>
        <taxon>Pseudomonadati</taxon>
        <taxon>Pseudomonadota</taxon>
        <taxon>Alphaproteobacteria</taxon>
        <taxon>Rickettsiales</taxon>
        <taxon>Rickettsiaceae</taxon>
        <taxon>Rickettsieae</taxon>
        <taxon>Rickettsia</taxon>
        <taxon>spotted fever group</taxon>
    </lineage>
</organism>
<dbReference type="Pfam" id="PF00664">
    <property type="entry name" value="ABC_membrane"/>
    <property type="match status" value="1"/>
</dbReference>
<evidence type="ECO:0000256" key="3">
    <source>
        <dbReference type="ARBA" id="ARBA00022692"/>
    </source>
</evidence>
<dbReference type="InterPro" id="IPR011527">
    <property type="entry name" value="ABC1_TM_dom"/>
</dbReference>
<dbReference type="SMART" id="SM00382">
    <property type="entry name" value="AAA"/>
    <property type="match status" value="1"/>
</dbReference>
<dbReference type="AlphaFoldDB" id="A0A8E0WKE1"/>
<feature type="transmembrane region" description="Helical" evidence="9">
    <location>
        <begin position="67"/>
        <end position="91"/>
    </location>
</feature>
<evidence type="ECO:0000256" key="5">
    <source>
        <dbReference type="ARBA" id="ARBA00022840"/>
    </source>
</evidence>
<dbReference type="Gene3D" id="1.20.1560.10">
    <property type="entry name" value="ABC transporter type 1, transmembrane domain"/>
    <property type="match status" value="1"/>
</dbReference>
<feature type="transmembrane region" description="Helical" evidence="9">
    <location>
        <begin position="150"/>
        <end position="167"/>
    </location>
</feature>
<evidence type="ECO:0000313" key="12">
    <source>
        <dbReference type="EMBL" id="KDO02170.1"/>
    </source>
</evidence>
<dbReference type="EC" id="3.6.3.-" evidence="12"/>
<dbReference type="Gene3D" id="3.40.50.300">
    <property type="entry name" value="P-loop containing nucleotide triphosphate hydrolases"/>
    <property type="match status" value="1"/>
</dbReference>
<evidence type="ECO:0000259" key="11">
    <source>
        <dbReference type="PROSITE" id="PS50929"/>
    </source>
</evidence>
<dbReference type="RefSeq" id="WP_008581491.1">
    <property type="nucleotide sequence ID" value="NZ_JFKF01000202.1"/>
</dbReference>
<keyword evidence="6 9" id="KW-1133">Transmembrane helix</keyword>
<proteinExistence type="inferred from homology"/>